<name>A0ABS8B893_9ACTN</name>
<dbReference type="EMBL" id="JAJAUY010000052">
    <property type="protein sequence ID" value="MCB5180759.1"/>
    <property type="molecule type" value="Genomic_DNA"/>
</dbReference>
<protein>
    <recommendedName>
        <fullName evidence="4">Secreted protein</fullName>
    </recommendedName>
</protein>
<comment type="caution">
    <text evidence="2">The sequence shown here is derived from an EMBL/GenBank/DDBJ whole genome shotgun (WGS) entry which is preliminary data.</text>
</comment>
<feature type="chain" id="PRO_5046268974" description="Secreted protein" evidence="1">
    <location>
        <begin position="28"/>
        <end position="301"/>
    </location>
</feature>
<accession>A0ABS8B893</accession>
<evidence type="ECO:0000256" key="1">
    <source>
        <dbReference type="SAM" id="SignalP"/>
    </source>
</evidence>
<sequence length="301" mass="31737">MRKALVAACATASLAVLPAVPATPAAAASPYCDETAQNTSILFYKRGSGEAGTATLSAGHYRYTGALRLPAGYTHAAASRDSLLLYNADTGAGETGTFTEGRYRRVQTYDNFSTGWTHLEASGDSVIAYNSATGHGGTGTLTDGRFQQVRTYDNFSKGWAFMAASCDTLVATTARKGSTEFPKSNVGYGRLQDGVYTHVGNRDGDVFLGTLVATEDSVMGMARNGSELRYHVARAADGRVGSFRATGTSGVWNTVGRTADSLFFYKTDGTAWISTLTGGRYRNVGPLNNVSSGWSIIEGGV</sequence>
<dbReference type="RefSeq" id="WP_226727660.1">
    <property type="nucleotide sequence ID" value="NZ_JAJAUY010000052.1"/>
</dbReference>
<reference evidence="2 3" key="1">
    <citation type="submission" date="2021-10" db="EMBL/GenBank/DDBJ databases">
        <title>Streptomyces sp. strain SMC 277, a novel streptomycete isolated from soil.</title>
        <authorList>
            <person name="Chanama M."/>
        </authorList>
    </citation>
    <scope>NUCLEOTIDE SEQUENCE [LARGE SCALE GENOMIC DNA]</scope>
    <source>
        <strain evidence="2 3">SMC 277</strain>
    </source>
</reference>
<keyword evidence="1" id="KW-0732">Signal</keyword>
<proteinExistence type="predicted"/>
<keyword evidence="3" id="KW-1185">Reference proteome</keyword>
<evidence type="ECO:0000313" key="3">
    <source>
        <dbReference type="Proteomes" id="UP001199054"/>
    </source>
</evidence>
<gene>
    <name evidence="2" type="ORF">LG632_15370</name>
</gene>
<evidence type="ECO:0008006" key="4">
    <source>
        <dbReference type="Google" id="ProtNLM"/>
    </source>
</evidence>
<feature type="signal peptide" evidence="1">
    <location>
        <begin position="1"/>
        <end position="27"/>
    </location>
</feature>
<evidence type="ECO:0000313" key="2">
    <source>
        <dbReference type="EMBL" id="MCB5180759.1"/>
    </source>
</evidence>
<organism evidence="2 3">
    <name type="scientific">Streptomyces antimicrobicus</name>
    <dbReference type="NCBI Taxonomy" id="2883108"/>
    <lineage>
        <taxon>Bacteria</taxon>
        <taxon>Bacillati</taxon>
        <taxon>Actinomycetota</taxon>
        <taxon>Actinomycetes</taxon>
        <taxon>Kitasatosporales</taxon>
        <taxon>Streptomycetaceae</taxon>
        <taxon>Streptomyces</taxon>
    </lineage>
</organism>
<dbReference type="Proteomes" id="UP001199054">
    <property type="component" value="Unassembled WGS sequence"/>
</dbReference>